<keyword evidence="2" id="KW-0812">Transmembrane</keyword>
<proteinExistence type="predicted"/>
<feature type="compositionally biased region" description="Pro residues" evidence="1">
    <location>
        <begin position="10"/>
        <end position="24"/>
    </location>
</feature>
<accession>A0ABU0W0I6</accession>
<evidence type="ECO:0000313" key="4">
    <source>
        <dbReference type="Proteomes" id="UP001239680"/>
    </source>
</evidence>
<sequence length="102" mass="10348">MALEPNRGPGLPPRDPRNLPPLQPPIDDRPKSSSGLWVVVVVILLVIVGGYTFMRSNDAVVAPAATAPAATDPVAEPPASGAESPVGDPAVPAVPAEDATPN</sequence>
<keyword evidence="2" id="KW-1133">Transmembrane helix</keyword>
<feature type="transmembrane region" description="Helical" evidence="2">
    <location>
        <begin position="34"/>
        <end position="54"/>
    </location>
</feature>
<gene>
    <name evidence="3" type="ORF">Q9295_09605</name>
</gene>
<comment type="caution">
    <text evidence="3">The sequence shown here is derived from an EMBL/GenBank/DDBJ whole genome shotgun (WGS) entry which is preliminary data.</text>
</comment>
<dbReference type="EMBL" id="JAVDBT010000008">
    <property type="protein sequence ID" value="MDQ2066630.1"/>
    <property type="molecule type" value="Genomic_DNA"/>
</dbReference>
<dbReference type="Proteomes" id="UP001239680">
    <property type="component" value="Unassembled WGS sequence"/>
</dbReference>
<feature type="region of interest" description="Disordered" evidence="1">
    <location>
        <begin position="65"/>
        <end position="102"/>
    </location>
</feature>
<name>A0ABU0W0I6_9RHOB</name>
<keyword evidence="2" id="KW-0472">Membrane</keyword>
<keyword evidence="4" id="KW-1185">Reference proteome</keyword>
<organism evidence="3 4">
    <name type="scientific">Pseudogemmobacter lacusdianii</name>
    <dbReference type="NCBI Taxonomy" id="3069608"/>
    <lineage>
        <taxon>Bacteria</taxon>
        <taxon>Pseudomonadati</taxon>
        <taxon>Pseudomonadota</taxon>
        <taxon>Alphaproteobacteria</taxon>
        <taxon>Rhodobacterales</taxon>
        <taxon>Paracoccaceae</taxon>
        <taxon>Pseudogemmobacter</taxon>
    </lineage>
</organism>
<protein>
    <recommendedName>
        <fullName evidence="5">SPOR domain-containing protein</fullName>
    </recommendedName>
</protein>
<evidence type="ECO:0000256" key="1">
    <source>
        <dbReference type="SAM" id="MobiDB-lite"/>
    </source>
</evidence>
<dbReference type="RefSeq" id="WP_306680338.1">
    <property type="nucleotide sequence ID" value="NZ_JAVDBT010000008.1"/>
</dbReference>
<evidence type="ECO:0008006" key="5">
    <source>
        <dbReference type="Google" id="ProtNLM"/>
    </source>
</evidence>
<evidence type="ECO:0000313" key="3">
    <source>
        <dbReference type="EMBL" id="MDQ2066630.1"/>
    </source>
</evidence>
<reference evidence="3 4" key="1">
    <citation type="submission" date="2023-08" db="EMBL/GenBank/DDBJ databases">
        <title>Characterization of two Paracoccaceae strains isolated from Phycosphere and proposal of Xinfangfangia lacusdiani sp. nov.</title>
        <authorList>
            <person name="Deng Y."/>
            <person name="Zhang Y.Q."/>
        </authorList>
    </citation>
    <scope>NUCLEOTIDE SEQUENCE [LARGE SCALE GENOMIC DNA]</scope>
    <source>
        <strain evidence="3 4">CPCC 101601</strain>
    </source>
</reference>
<feature type="region of interest" description="Disordered" evidence="1">
    <location>
        <begin position="1"/>
        <end position="32"/>
    </location>
</feature>
<evidence type="ECO:0000256" key="2">
    <source>
        <dbReference type="SAM" id="Phobius"/>
    </source>
</evidence>